<dbReference type="AlphaFoldDB" id="A0A543A956"/>
<evidence type="ECO:0000256" key="1">
    <source>
        <dbReference type="SAM" id="MobiDB-lite"/>
    </source>
</evidence>
<name>A0A543A956_9ACTN</name>
<dbReference type="EMBL" id="VFOV01000001">
    <property type="protein sequence ID" value="TQL69121.1"/>
    <property type="molecule type" value="Genomic_DNA"/>
</dbReference>
<reference evidence="2 3" key="1">
    <citation type="submission" date="2019-06" db="EMBL/GenBank/DDBJ databases">
        <title>Sequencing the genomes of 1000 actinobacteria strains.</title>
        <authorList>
            <person name="Klenk H.-P."/>
        </authorList>
    </citation>
    <scope>NUCLEOTIDE SEQUENCE [LARGE SCALE GENOMIC DNA]</scope>
    <source>
        <strain evidence="2 3">DSM 25218</strain>
    </source>
</reference>
<accession>A0A543A956</accession>
<evidence type="ECO:0000313" key="3">
    <source>
        <dbReference type="Proteomes" id="UP000320209"/>
    </source>
</evidence>
<organism evidence="2 3">
    <name type="scientific">Nocardioides albertanoniae</name>
    <dbReference type="NCBI Taxonomy" id="1175486"/>
    <lineage>
        <taxon>Bacteria</taxon>
        <taxon>Bacillati</taxon>
        <taxon>Actinomycetota</taxon>
        <taxon>Actinomycetes</taxon>
        <taxon>Propionibacteriales</taxon>
        <taxon>Nocardioidaceae</taxon>
        <taxon>Nocardioides</taxon>
    </lineage>
</organism>
<proteinExistence type="predicted"/>
<comment type="caution">
    <text evidence="2">The sequence shown here is derived from an EMBL/GenBank/DDBJ whole genome shotgun (WGS) entry which is preliminary data.</text>
</comment>
<sequence>MKTKRNLFVFALGGAAGFILGRYPREALEKARGVAGAGVGVARDRVGPAAAAKLPLNRTGGHRAATAQAPGSDGVINGTSPYASKAHP</sequence>
<evidence type="ECO:0000313" key="2">
    <source>
        <dbReference type="EMBL" id="TQL69121.1"/>
    </source>
</evidence>
<protein>
    <submittedName>
        <fullName evidence="2">Uncharacterized protein</fullName>
    </submittedName>
</protein>
<dbReference type="Proteomes" id="UP000320209">
    <property type="component" value="Unassembled WGS sequence"/>
</dbReference>
<keyword evidence="3" id="KW-1185">Reference proteome</keyword>
<gene>
    <name evidence="2" type="ORF">FB381_3023</name>
</gene>
<feature type="region of interest" description="Disordered" evidence="1">
    <location>
        <begin position="55"/>
        <end position="88"/>
    </location>
</feature>
<dbReference type="RefSeq" id="WP_141781037.1">
    <property type="nucleotide sequence ID" value="NZ_VFOV01000001.1"/>
</dbReference>